<dbReference type="EMBL" id="CAHIKZ030005332">
    <property type="protein sequence ID" value="CAE1322640.1"/>
    <property type="molecule type" value="Genomic_DNA"/>
</dbReference>
<keyword evidence="1" id="KW-0472">Membrane</keyword>
<keyword evidence="1" id="KW-1133">Transmembrane helix</keyword>
<dbReference type="Proteomes" id="UP000597762">
    <property type="component" value="Unassembled WGS sequence"/>
</dbReference>
<dbReference type="AlphaFoldDB" id="A0A812EKL1"/>
<feature type="transmembrane region" description="Helical" evidence="1">
    <location>
        <begin position="88"/>
        <end position="109"/>
    </location>
</feature>
<accession>A0A812EKL1</accession>
<name>A0A812EKL1_ACAPH</name>
<evidence type="ECO:0008006" key="4">
    <source>
        <dbReference type="Google" id="ProtNLM"/>
    </source>
</evidence>
<evidence type="ECO:0000313" key="3">
    <source>
        <dbReference type="Proteomes" id="UP000597762"/>
    </source>
</evidence>
<gene>
    <name evidence="2" type="ORF">SPHA_72577</name>
</gene>
<evidence type="ECO:0000313" key="2">
    <source>
        <dbReference type="EMBL" id="CAE1322640.1"/>
    </source>
</evidence>
<evidence type="ECO:0000256" key="1">
    <source>
        <dbReference type="SAM" id="Phobius"/>
    </source>
</evidence>
<feature type="transmembrane region" description="Helical" evidence="1">
    <location>
        <begin position="115"/>
        <end position="132"/>
    </location>
</feature>
<reference evidence="2" key="1">
    <citation type="submission" date="2021-01" db="EMBL/GenBank/DDBJ databases">
        <authorList>
            <person name="Li R."/>
            <person name="Bekaert M."/>
        </authorList>
    </citation>
    <scope>NUCLEOTIDE SEQUENCE</scope>
    <source>
        <strain evidence="2">Farmed</strain>
    </source>
</reference>
<keyword evidence="3" id="KW-1185">Reference proteome</keyword>
<protein>
    <recommendedName>
        <fullName evidence="4">Transmembrane protein</fullName>
    </recommendedName>
</protein>
<feature type="transmembrane region" description="Helical" evidence="1">
    <location>
        <begin position="51"/>
        <end position="76"/>
    </location>
</feature>
<keyword evidence="1" id="KW-0812">Transmembrane</keyword>
<comment type="caution">
    <text evidence="2">The sequence shown here is derived from an EMBL/GenBank/DDBJ whole genome shotgun (WGS) entry which is preliminary data.</text>
</comment>
<proteinExistence type="predicted"/>
<sequence length="159" mass="18849">MTITPKESNSLKKDLLALCALSSRLKLERQRQRVYLSTEEDGNGKLKSNQLLRGLLSFISLSFLSYFFFILSLFFFNIHSKFINFSYSFHYSFFVYFSFMFLLSFLLYLFLPHSFFHSVSFPSIPFLFYLFLPDSSLHSFFLPDSLFQSFFIISLQARQ</sequence>
<organism evidence="2 3">
    <name type="scientific">Acanthosepion pharaonis</name>
    <name type="common">Pharaoh cuttlefish</name>
    <name type="synonym">Sepia pharaonis</name>
    <dbReference type="NCBI Taxonomy" id="158019"/>
    <lineage>
        <taxon>Eukaryota</taxon>
        <taxon>Metazoa</taxon>
        <taxon>Spiralia</taxon>
        <taxon>Lophotrochozoa</taxon>
        <taxon>Mollusca</taxon>
        <taxon>Cephalopoda</taxon>
        <taxon>Coleoidea</taxon>
        <taxon>Decapodiformes</taxon>
        <taxon>Sepiida</taxon>
        <taxon>Sepiina</taxon>
        <taxon>Sepiidae</taxon>
        <taxon>Acanthosepion</taxon>
    </lineage>
</organism>